<reference evidence="5" key="1">
    <citation type="submission" date="2023-08" db="EMBL/GenBank/DDBJ databases">
        <title>Rhodospirillaceae gen. nov., a novel taxon isolated from the Yangtze River Yuezi River estuary sludge.</title>
        <authorList>
            <person name="Ruan L."/>
        </authorList>
    </citation>
    <scope>NUCLEOTIDE SEQUENCE [LARGE SCALE GENOMIC DNA]</scope>
    <source>
        <strain evidence="5">R-7</strain>
    </source>
</reference>
<feature type="modified residue" description="4-aspartylphosphate" evidence="2">
    <location>
        <position position="52"/>
    </location>
</feature>
<dbReference type="Proteomes" id="UP001230156">
    <property type="component" value="Unassembled WGS sequence"/>
</dbReference>
<dbReference type="RefSeq" id="WP_379955071.1">
    <property type="nucleotide sequence ID" value="NZ_JAUYVI010000003.1"/>
</dbReference>
<dbReference type="InterPro" id="IPR011006">
    <property type="entry name" value="CheY-like_superfamily"/>
</dbReference>
<sequence length="125" mass="12923">MATILLIDDEVLVRQSLGHTLTDGGHTVVFAGDGAEGLRQMHAVNPDLVITDIVMPDQEGLETIMELRKISATLPIIAISGGGRGGSLDFLTAASALGATTVLRKPFGGTALLEAVEACLNARAT</sequence>
<accession>A0ABU0YIV2</accession>
<dbReference type="PANTHER" id="PTHR44591">
    <property type="entry name" value="STRESS RESPONSE REGULATOR PROTEIN 1"/>
    <property type="match status" value="1"/>
</dbReference>
<dbReference type="EMBL" id="JAUYVI010000003">
    <property type="protein sequence ID" value="MDQ7247638.1"/>
    <property type="molecule type" value="Genomic_DNA"/>
</dbReference>
<dbReference type="SMART" id="SM00448">
    <property type="entry name" value="REC"/>
    <property type="match status" value="1"/>
</dbReference>
<dbReference type="Pfam" id="PF00072">
    <property type="entry name" value="Response_reg"/>
    <property type="match status" value="1"/>
</dbReference>
<dbReference type="InterPro" id="IPR050595">
    <property type="entry name" value="Bact_response_regulator"/>
</dbReference>
<organism evidence="4 5">
    <name type="scientific">Dongia sedimenti</name>
    <dbReference type="NCBI Taxonomy" id="3064282"/>
    <lineage>
        <taxon>Bacteria</taxon>
        <taxon>Pseudomonadati</taxon>
        <taxon>Pseudomonadota</taxon>
        <taxon>Alphaproteobacteria</taxon>
        <taxon>Rhodospirillales</taxon>
        <taxon>Dongiaceae</taxon>
        <taxon>Dongia</taxon>
    </lineage>
</organism>
<dbReference type="PROSITE" id="PS50110">
    <property type="entry name" value="RESPONSE_REGULATORY"/>
    <property type="match status" value="1"/>
</dbReference>
<keyword evidence="1 2" id="KW-0597">Phosphoprotein</keyword>
<evidence type="ECO:0000313" key="4">
    <source>
        <dbReference type="EMBL" id="MDQ7247638.1"/>
    </source>
</evidence>
<feature type="domain" description="Response regulatory" evidence="3">
    <location>
        <begin position="3"/>
        <end position="120"/>
    </location>
</feature>
<evidence type="ECO:0000259" key="3">
    <source>
        <dbReference type="PROSITE" id="PS50110"/>
    </source>
</evidence>
<dbReference type="PANTHER" id="PTHR44591:SF23">
    <property type="entry name" value="CHEY SUBFAMILY"/>
    <property type="match status" value="1"/>
</dbReference>
<evidence type="ECO:0000256" key="1">
    <source>
        <dbReference type="ARBA" id="ARBA00022553"/>
    </source>
</evidence>
<dbReference type="SUPFAM" id="SSF52172">
    <property type="entry name" value="CheY-like"/>
    <property type="match status" value="1"/>
</dbReference>
<name>A0ABU0YIV2_9PROT</name>
<proteinExistence type="predicted"/>
<keyword evidence="5" id="KW-1185">Reference proteome</keyword>
<protein>
    <submittedName>
        <fullName evidence="4">Response regulator</fullName>
    </submittedName>
</protein>
<comment type="caution">
    <text evidence="4">The sequence shown here is derived from an EMBL/GenBank/DDBJ whole genome shotgun (WGS) entry which is preliminary data.</text>
</comment>
<dbReference type="Gene3D" id="3.40.50.2300">
    <property type="match status" value="1"/>
</dbReference>
<evidence type="ECO:0000313" key="5">
    <source>
        <dbReference type="Proteomes" id="UP001230156"/>
    </source>
</evidence>
<dbReference type="InterPro" id="IPR001789">
    <property type="entry name" value="Sig_transdc_resp-reg_receiver"/>
</dbReference>
<gene>
    <name evidence="4" type="ORF">Q8A70_08160</name>
</gene>
<evidence type="ECO:0000256" key="2">
    <source>
        <dbReference type="PROSITE-ProRule" id="PRU00169"/>
    </source>
</evidence>